<dbReference type="PhylomeDB" id="B3NPI3"/>
<feature type="chain" id="PRO_5002792793" evidence="1">
    <location>
        <begin position="24"/>
        <end position="203"/>
    </location>
</feature>
<dbReference type="GO" id="GO:0043695">
    <property type="term" value="P:detection of pheromone"/>
    <property type="evidence" value="ECO:0007669"/>
    <property type="project" value="EnsemblMetazoa"/>
</dbReference>
<dbReference type="eggNOG" id="ENOG502T8HV">
    <property type="taxonomic scope" value="Eukaryota"/>
</dbReference>
<reference evidence="2 3" key="1">
    <citation type="journal article" date="2007" name="Nature">
        <title>Evolution of genes and genomes on the Drosophila phylogeny.</title>
        <authorList>
            <consortium name="Drosophila 12 Genomes Consortium"/>
            <person name="Clark A.G."/>
            <person name="Eisen M.B."/>
            <person name="Smith D.R."/>
            <person name="Bergman C.M."/>
            <person name="Oliver B."/>
            <person name="Markow T.A."/>
            <person name="Kaufman T.C."/>
            <person name="Kellis M."/>
            <person name="Gelbart W."/>
            <person name="Iyer V.N."/>
            <person name="Pollard D.A."/>
            <person name="Sackton T.B."/>
            <person name="Larracuente A.M."/>
            <person name="Singh N.D."/>
            <person name="Abad J.P."/>
            <person name="Abt D.N."/>
            <person name="Adryan B."/>
            <person name="Aguade M."/>
            <person name="Akashi H."/>
            <person name="Anderson W.W."/>
            <person name="Aquadro C.F."/>
            <person name="Ardell D.H."/>
            <person name="Arguello R."/>
            <person name="Artieri C.G."/>
            <person name="Barbash D.A."/>
            <person name="Barker D."/>
            <person name="Barsanti P."/>
            <person name="Batterham P."/>
            <person name="Batzoglou S."/>
            <person name="Begun D."/>
            <person name="Bhutkar A."/>
            <person name="Blanco E."/>
            <person name="Bosak S.A."/>
            <person name="Bradley R.K."/>
            <person name="Brand A.D."/>
            <person name="Brent M.R."/>
            <person name="Brooks A.N."/>
            <person name="Brown R.H."/>
            <person name="Butlin R.K."/>
            <person name="Caggese C."/>
            <person name="Calvi B.R."/>
            <person name="Bernardo de Carvalho A."/>
            <person name="Caspi A."/>
            <person name="Castrezana S."/>
            <person name="Celniker S.E."/>
            <person name="Chang J.L."/>
            <person name="Chapple C."/>
            <person name="Chatterji S."/>
            <person name="Chinwalla A."/>
            <person name="Civetta A."/>
            <person name="Clifton S.W."/>
            <person name="Comeron J.M."/>
            <person name="Costello J.C."/>
            <person name="Coyne J.A."/>
            <person name="Daub J."/>
            <person name="David R.G."/>
            <person name="Delcher A.L."/>
            <person name="Delehaunty K."/>
            <person name="Do C.B."/>
            <person name="Ebling H."/>
            <person name="Edwards K."/>
            <person name="Eickbush T."/>
            <person name="Evans J.D."/>
            <person name="Filipski A."/>
            <person name="Findeiss S."/>
            <person name="Freyhult E."/>
            <person name="Fulton L."/>
            <person name="Fulton R."/>
            <person name="Garcia A.C."/>
            <person name="Gardiner A."/>
            <person name="Garfield D.A."/>
            <person name="Garvin B.E."/>
            <person name="Gibson G."/>
            <person name="Gilbert D."/>
            <person name="Gnerre S."/>
            <person name="Godfrey J."/>
            <person name="Good R."/>
            <person name="Gotea V."/>
            <person name="Gravely B."/>
            <person name="Greenberg A.J."/>
            <person name="Griffiths-Jones S."/>
            <person name="Gross S."/>
            <person name="Guigo R."/>
            <person name="Gustafson E.A."/>
            <person name="Haerty W."/>
            <person name="Hahn M.W."/>
            <person name="Halligan D.L."/>
            <person name="Halpern A.L."/>
            <person name="Halter G.M."/>
            <person name="Han M.V."/>
            <person name="Heger A."/>
            <person name="Hillier L."/>
            <person name="Hinrichs A.S."/>
            <person name="Holmes I."/>
            <person name="Hoskins R.A."/>
            <person name="Hubisz M.J."/>
            <person name="Hultmark D."/>
            <person name="Huntley M.A."/>
            <person name="Jaffe D.B."/>
            <person name="Jagadeeshan S."/>
            <person name="Jeck W.R."/>
            <person name="Johnson J."/>
            <person name="Jones C.D."/>
            <person name="Jordan W.C."/>
            <person name="Karpen G.H."/>
            <person name="Kataoka E."/>
            <person name="Keightley P.D."/>
            <person name="Kheradpour P."/>
            <person name="Kirkness E.F."/>
            <person name="Koerich L.B."/>
            <person name="Kristiansen K."/>
            <person name="Kudrna D."/>
            <person name="Kulathinal R.J."/>
            <person name="Kumar S."/>
            <person name="Kwok R."/>
            <person name="Lander E."/>
            <person name="Langley C.H."/>
            <person name="Lapoint R."/>
            <person name="Lazzaro B.P."/>
            <person name="Lee S.J."/>
            <person name="Levesque L."/>
            <person name="Li R."/>
            <person name="Lin C.F."/>
            <person name="Lin M.F."/>
            <person name="Lindblad-Toh K."/>
            <person name="Llopart A."/>
            <person name="Long M."/>
            <person name="Low L."/>
            <person name="Lozovsky E."/>
            <person name="Lu J."/>
            <person name="Luo M."/>
            <person name="Machado C.A."/>
            <person name="Makalowski W."/>
            <person name="Marzo M."/>
            <person name="Matsuda M."/>
            <person name="Matzkin L."/>
            <person name="McAllister B."/>
            <person name="McBride C.S."/>
            <person name="McKernan B."/>
            <person name="McKernan K."/>
            <person name="Mendez-Lago M."/>
            <person name="Minx P."/>
            <person name="Mollenhauer M.U."/>
            <person name="Montooth K."/>
            <person name="Mount S.M."/>
            <person name="Mu X."/>
            <person name="Myers E."/>
            <person name="Negre B."/>
            <person name="Newfeld S."/>
            <person name="Nielsen R."/>
            <person name="Noor M.A."/>
            <person name="O'Grady P."/>
            <person name="Pachter L."/>
            <person name="Papaceit M."/>
            <person name="Parisi M.J."/>
            <person name="Parisi M."/>
            <person name="Parts L."/>
            <person name="Pedersen J.S."/>
            <person name="Pesole G."/>
            <person name="Phillippy A.M."/>
            <person name="Ponting C.P."/>
            <person name="Pop M."/>
            <person name="Porcelli D."/>
            <person name="Powell J.R."/>
            <person name="Prohaska S."/>
            <person name="Pruitt K."/>
            <person name="Puig M."/>
            <person name="Quesneville H."/>
            <person name="Ram K.R."/>
            <person name="Rand D."/>
            <person name="Rasmussen M.D."/>
            <person name="Reed L.K."/>
            <person name="Reenan R."/>
            <person name="Reily A."/>
            <person name="Remington K.A."/>
            <person name="Rieger T.T."/>
            <person name="Ritchie M.G."/>
            <person name="Robin C."/>
            <person name="Rogers Y.H."/>
            <person name="Rohde C."/>
            <person name="Rozas J."/>
            <person name="Rubenfield M.J."/>
            <person name="Ruiz A."/>
            <person name="Russo S."/>
            <person name="Salzberg S.L."/>
            <person name="Sanchez-Gracia A."/>
            <person name="Saranga D.J."/>
            <person name="Sato H."/>
            <person name="Schaeffer S.W."/>
            <person name="Schatz M.C."/>
            <person name="Schlenke T."/>
            <person name="Schwartz R."/>
            <person name="Segarra C."/>
            <person name="Singh R.S."/>
            <person name="Sirot L."/>
            <person name="Sirota M."/>
            <person name="Sisneros N.B."/>
            <person name="Smith C.D."/>
            <person name="Smith T.F."/>
            <person name="Spieth J."/>
            <person name="Stage D.E."/>
            <person name="Stark A."/>
            <person name="Stephan W."/>
            <person name="Strausberg R.L."/>
            <person name="Strempel S."/>
            <person name="Sturgill D."/>
            <person name="Sutton G."/>
            <person name="Sutton G.G."/>
            <person name="Tao W."/>
            <person name="Teichmann S."/>
            <person name="Tobari Y.N."/>
            <person name="Tomimura Y."/>
            <person name="Tsolas J.M."/>
            <person name="Valente V.L."/>
            <person name="Venter E."/>
            <person name="Venter J.C."/>
            <person name="Vicario S."/>
            <person name="Vieira F.G."/>
            <person name="Vilella A.J."/>
            <person name="Villasante A."/>
            <person name="Walenz B."/>
            <person name="Wang J."/>
            <person name="Wasserman M."/>
            <person name="Watts T."/>
            <person name="Wilson D."/>
            <person name="Wilson R.K."/>
            <person name="Wing R.A."/>
            <person name="Wolfner M.F."/>
            <person name="Wong A."/>
            <person name="Wong G.K."/>
            <person name="Wu C.I."/>
            <person name="Wu G."/>
            <person name="Yamamoto D."/>
            <person name="Yang H.P."/>
            <person name="Yang S.P."/>
            <person name="Yorke J.A."/>
            <person name="Yoshida K."/>
            <person name="Zdobnov E."/>
            <person name="Zhang P."/>
            <person name="Zhang Y."/>
            <person name="Zimin A.V."/>
            <person name="Baldwin J."/>
            <person name="Abdouelleil A."/>
            <person name="Abdulkadir J."/>
            <person name="Abebe A."/>
            <person name="Abera B."/>
            <person name="Abreu J."/>
            <person name="Acer S.C."/>
            <person name="Aftuck L."/>
            <person name="Alexander A."/>
            <person name="An P."/>
            <person name="Anderson E."/>
            <person name="Anderson S."/>
            <person name="Arachi H."/>
            <person name="Azer M."/>
            <person name="Bachantsang P."/>
            <person name="Barry A."/>
            <person name="Bayul T."/>
            <person name="Berlin A."/>
            <person name="Bessette D."/>
            <person name="Bloom T."/>
            <person name="Blye J."/>
            <person name="Boguslavskiy L."/>
            <person name="Bonnet C."/>
            <person name="Boukhgalter B."/>
            <person name="Bourzgui I."/>
            <person name="Brown A."/>
            <person name="Cahill P."/>
            <person name="Channer S."/>
            <person name="Cheshatsang Y."/>
            <person name="Chuda L."/>
            <person name="Citroen M."/>
            <person name="Collymore A."/>
            <person name="Cooke P."/>
            <person name="Costello M."/>
            <person name="D'Aco K."/>
            <person name="Daza R."/>
            <person name="De Haan G."/>
            <person name="DeGray S."/>
            <person name="DeMaso C."/>
            <person name="Dhargay N."/>
            <person name="Dooley K."/>
            <person name="Dooley E."/>
            <person name="Doricent M."/>
            <person name="Dorje P."/>
            <person name="Dorjee K."/>
            <person name="Dupes A."/>
            <person name="Elong R."/>
            <person name="Falk J."/>
            <person name="Farina A."/>
            <person name="Faro S."/>
            <person name="Ferguson D."/>
            <person name="Fisher S."/>
            <person name="Foley C.D."/>
            <person name="Franke A."/>
            <person name="Friedrich D."/>
            <person name="Gadbois L."/>
            <person name="Gearin G."/>
            <person name="Gearin C.R."/>
            <person name="Giannoukos G."/>
            <person name="Goode T."/>
            <person name="Graham J."/>
            <person name="Grandbois E."/>
            <person name="Grewal S."/>
            <person name="Gyaltsen K."/>
            <person name="Hafez N."/>
            <person name="Hagos B."/>
            <person name="Hall J."/>
            <person name="Henson C."/>
            <person name="Hollinger A."/>
            <person name="Honan T."/>
            <person name="Huard M.D."/>
            <person name="Hughes L."/>
            <person name="Hurhula B."/>
            <person name="Husby M.E."/>
            <person name="Kamat A."/>
            <person name="Kanga B."/>
            <person name="Kashin S."/>
            <person name="Khazanovich D."/>
            <person name="Kisner P."/>
            <person name="Lance K."/>
            <person name="Lara M."/>
            <person name="Lee W."/>
            <person name="Lennon N."/>
            <person name="Letendre F."/>
            <person name="LeVine R."/>
            <person name="Lipovsky A."/>
            <person name="Liu X."/>
            <person name="Liu J."/>
            <person name="Liu S."/>
            <person name="Lokyitsang T."/>
            <person name="Lokyitsang Y."/>
            <person name="Lubonja R."/>
            <person name="Lui A."/>
            <person name="MacDonald P."/>
            <person name="Magnisalis V."/>
            <person name="Maru K."/>
            <person name="Matthews C."/>
            <person name="McCusker W."/>
            <person name="McDonough S."/>
            <person name="Mehta T."/>
            <person name="Meldrim J."/>
            <person name="Meneus L."/>
            <person name="Mihai O."/>
            <person name="Mihalev A."/>
            <person name="Mihova T."/>
            <person name="Mittelman R."/>
            <person name="Mlenga V."/>
            <person name="Montmayeur A."/>
            <person name="Mulrain L."/>
            <person name="Navidi A."/>
            <person name="Naylor J."/>
            <person name="Negash T."/>
            <person name="Nguyen T."/>
            <person name="Nguyen N."/>
            <person name="Nicol R."/>
            <person name="Norbu C."/>
            <person name="Norbu N."/>
            <person name="Novod N."/>
            <person name="O'Neill B."/>
            <person name="Osman S."/>
            <person name="Markiewicz E."/>
            <person name="Oyono O.L."/>
            <person name="Patti C."/>
            <person name="Phunkhang P."/>
            <person name="Pierre F."/>
            <person name="Priest M."/>
            <person name="Raghuraman S."/>
            <person name="Rege F."/>
            <person name="Reyes R."/>
            <person name="Rise C."/>
            <person name="Rogov P."/>
            <person name="Ross K."/>
            <person name="Ryan E."/>
            <person name="Settipalli S."/>
            <person name="Shea T."/>
            <person name="Sherpa N."/>
            <person name="Shi L."/>
            <person name="Shih D."/>
            <person name="Sparrow T."/>
            <person name="Spaulding J."/>
            <person name="Stalker J."/>
            <person name="Stange-Thomann N."/>
            <person name="Stavropoulos S."/>
            <person name="Stone C."/>
            <person name="Strader C."/>
            <person name="Tesfaye S."/>
            <person name="Thomson T."/>
            <person name="Thoulutsang Y."/>
            <person name="Thoulutsang D."/>
            <person name="Topham K."/>
            <person name="Topping I."/>
            <person name="Tsamla T."/>
            <person name="Vassiliev H."/>
            <person name="Vo A."/>
            <person name="Wangchuk T."/>
            <person name="Wangdi T."/>
            <person name="Weiand M."/>
            <person name="Wilkinson J."/>
            <person name="Wilson A."/>
            <person name="Yadav S."/>
            <person name="Young G."/>
            <person name="Yu Q."/>
            <person name="Zembek L."/>
            <person name="Zhong D."/>
            <person name="Zimmer A."/>
            <person name="Zwirko Z."/>
            <person name="Jaffe D.B."/>
            <person name="Alvarez P."/>
            <person name="Brockman W."/>
            <person name="Butler J."/>
            <person name="Chin C."/>
            <person name="Gnerre S."/>
            <person name="Grabherr M."/>
            <person name="Kleber M."/>
            <person name="Mauceli E."/>
            <person name="MacCallum I."/>
        </authorList>
    </citation>
    <scope>NUCLEOTIDE SEQUENCE [LARGE SCALE GENOMIC DNA]</scope>
    <source>
        <strain evidence="2 3">TSC#14021-0224.01</strain>
    </source>
</reference>
<dbReference type="OrthoDB" id="7975395at2759"/>
<dbReference type="Proteomes" id="UP000008711">
    <property type="component" value="Unassembled WGS sequence"/>
</dbReference>
<proteinExistence type="predicted"/>
<dbReference type="InterPro" id="IPR006601">
    <property type="entry name" value="Uncharacterised_DM11_DROME"/>
</dbReference>
<organism evidence="2 3">
    <name type="scientific">Drosophila erecta</name>
    <name type="common">Fruit fly</name>
    <dbReference type="NCBI Taxonomy" id="7220"/>
    <lineage>
        <taxon>Eukaryota</taxon>
        <taxon>Metazoa</taxon>
        <taxon>Ecdysozoa</taxon>
        <taxon>Arthropoda</taxon>
        <taxon>Hexapoda</taxon>
        <taxon>Insecta</taxon>
        <taxon>Pterygota</taxon>
        <taxon>Neoptera</taxon>
        <taxon>Endopterygota</taxon>
        <taxon>Diptera</taxon>
        <taxon>Brachycera</taxon>
        <taxon>Muscomorpha</taxon>
        <taxon>Ephydroidea</taxon>
        <taxon>Drosophilidae</taxon>
        <taxon>Drosophila</taxon>
        <taxon>Sophophora</taxon>
    </lineage>
</organism>
<evidence type="ECO:0000313" key="2">
    <source>
        <dbReference type="EMBL" id="EDV55750.1"/>
    </source>
</evidence>
<evidence type="ECO:0000256" key="1">
    <source>
        <dbReference type="SAM" id="SignalP"/>
    </source>
</evidence>
<gene>
    <name evidence="2" type="primary">Dere\GG20608</name>
    <name evidence="2" type="synonym">dere_GLEANR_5390</name>
    <name evidence="2" type="synonym">GG20608</name>
    <name evidence="2" type="ORF">Dere_GG20608</name>
</gene>
<dbReference type="EMBL" id="CH954179">
    <property type="protein sequence ID" value="EDV55750.1"/>
    <property type="molecule type" value="Genomic_DNA"/>
</dbReference>
<dbReference type="SMART" id="SM00675">
    <property type="entry name" value="DM11"/>
    <property type="match status" value="1"/>
</dbReference>
<dbReference type="OMA" id="SDCQNEP"/>
<keyword evidence="1" id="KW-0732">Signal</keyword>
<reference evidence="2 3" key="2">
    <citation type="journal article" date="2008" name="Bioinformatics">
        <title>Assembly reconciliation.</title>
        <authorList>
            <person name="Zimin A.V."/>
            <person name="Smith D.R."/>
            <person name="Sutton G."/>
            <person name="Yorke J.A."/>
        </authorList>
    </citation>
    <scope>NUCLEOTIDE SEQUENCE [LARGE SCALE GENOMIC DNA]</scope>
    <source>
        <strain evidence="2 3">TSC#14021-0224.01</strain>
    </source>
</reference>
<dbReference type="HOGENOM" id="CLU_094350_0_0_1"/>
<feature type="signal peptide" evidence="1">
    <location>
        <begin position="1"/>
        <end position="23"/>
    </location>
</feature>
<keyword evidence="3" id="KW-1185">Reference proteome</keyword>
<name>B3NPI3_DROER</name>
<evidence type="ECO:0000313" key="3">
    <source>
        <dbReference type="Proteomes" id="UP000008711"/>
    </source>
</evidence>
<dbReference type="AlphaFoldDB" id="B3NPI3"/>
<sequence>MSQPLLSTWQLLVLMAFIQNSIEVNYEFAFDDERVYSDCQNEPGTLKIEDLFDSSNLTFSMAEDGVTISGNQTVVWDIQPSDRVELLGSVRYFDRGTWQPTTLNMVIKDFCRVMFDKKQVWYEAYSKHIKNVADIKDTCFRVKGRVIQFETYKANCEFASGVSLQKGRYAIRLRFRAYDSDEKIRPNEICFEIKGQFTKKQVG</sequence>
<protein>
    <submittedName>
        <fullName evidence="2">Uncharacterized protein</fullName>
    </submittedName>
</protein>
<dbReference type="KEGG" id="der:6548922"/>
<accession>B3NPI3</accession>